<accession>A0A8J5K0Q5</accession>
<sequence>MLDKRTSPWEMCEWRDGELEKFEINLEAVDRLYYTSHYDDDVSGQDFEFAGRMVYNGRLIYIKMSAGCDYTGFECQGGGEIYITFDAQIFLKSIITNKYKPHDIWVTMAKDGLQVEEPSSFDLLQMKEWKNVPTLKFLSHMTIYDYKDTLKHYPYHLPGPVAASVEEFIRTRETRDHDEEGE</sequence>
<protein>
    <submittedName>
        <fullName evidence="1">Uncharacterized protein</fullName>
    </submittedName>
</protein>
<dbReference type="Proteomes" id="UP000747542">
    <property type="component" value="Unassembled WGS sequence"/>
</dbReference>
<evidence type="ECO:0000313" key="1">
    <source>
        <dbReference type="EMBL" id="KAG7168045.1"/>
    </source>
</evidence>
<evidence type="ECO:0000313" key="2">
    <source>
        <dbReference type="Proteomes" id="UP000747542"/>
    </source>
</evidence>
<name>A0A8J5K0Q5_HOMAM</name>
<keyword evidence="2" id="KW-1185">Reference proteome</keyword>
<comment type="caution">
    <text evidence="1">The sequence shown here is derived from an EMBL/GenBank/DDBJ whole genome shotgun (WGS) entry which is preliminary data.</text>
</comment>
<proteinExistence type="predicted"/>
<dbReference type="EMBL" id="JAHLQT010021080">
    <property type="protein sequence ID" value="KAG7168045.1"/>
    <property type="molecule type" value="Genomic_DNA"/>
</dbReference>
<organism evidence="1 2">
    <name type="scientific">Homarus americanus</name>
    <name type="common">American lobster</name>
    <dbReference type="NCBI Taxonomy" id="6706"/>
    <lineage>
        <taxon>Eukaryota</taxon>
        <taxon>Metazoa</taxon>
        <taxon>Ecdysozoa</taxon>
        <taxon>Arthropoda</taxon>
        <taxon>Crustacea</taxon>
        <taxon>Multicrustacea</taxon>
        <taxon>Malacostraca</taxon>
        <taxon>Eumalacostraca</taxon>
        <taxon>Eucarida</taxon>
        <taxon>Decapoda</taxon>
        <taxon>Pleocyemata</taxon>
        <taxon>Astacidea</taxon>
        <taxon>Nephropoidea</taxon>
        <taxon>Nephropidae</taxon>
        <taxon>Homarus</taxon>
    </lineage>
</organism>
<gene>
    <name evidence="1" type="ORF">Hamer_G018488</name>
</gene>
<reference evidence="1" key="1">
    <citation type="journal article" date="2021" name="Sci. Adv.">
        <title>The American lobster genome reveals insights on longevity, neural, and immune adaptations.</title>
        <authorList>
            <person name="Polinski J.M."/>
            <person name="Zimin A.V."/>
            <person name="Clark K.F."/>
            <person name="Kohn A.B."/>
            <person name="Sadowski N."/>
            <person name="Timp W."/>
            <person name="Ptitsyn A."/>
            <person name="Khanna P."/>
            <person name="Romanova D.Y."/>
            <person name="Williams P."/>
            <person name="Greenwood S.J."/>
            <person name="Moroz L.L."/>
            <person name="Walt D.R."/>
            <person name="Bodnar A.G."/>
        </authorList>
    </citation>
    <scope>NUCLEOTIDE SEQUENCE</scope>
    <source>
        <strain evidence="1">GMGI-L3</strain>
    </source>
</reference>
<dbReference type="AlphaFoldDB" id="A0A8J5K0Q5"/>